<dbReference type="RefSeq" id="WP_068138068.1">
    <property type="nucleotide sequence ID" value="NZ_AP014924.1"/>
</dbReference>
<proteinExistence type="predicted"/>
<dbReference type="STRING" id="1555112.LIP_2322"/>
<evidence type="ECO:0008006" key="3">
    <source>
        <dbReference type="Google" id="ProtNLM"/>
    </source>
</evidence>
<evidence type="ECO:0000313" key="2">
    <source>
        <dbReference type="Proteomes" id="UP000065807"/>
    </source>
</evidence>
<accession>A0A0K2SM23</accession>
<evidence type="ECO:0000313" key="1">
    <source>
        <dbReference type="EMBL" id="BAS28163.1"/>
    </source>
</evidence>
<gene>
    <name evidence="1" type="ORF">LIP_2322</name>
</gene>
<dbReference type="Gene3D" id="3.30.1050.10">
    <property type="entry name" value="SCP2 sterol-binding domain"/>
    <property type="match status" value="1"/>
</dbReference>
<dbReference type="InterPro" id="IPR036527">
    <property type="entry name" value="SCP2_sterol-bd_dom_sf"/>
</dbReference>
<dbReference type="KEGG" id="lpil:LIP_2322"/>
<organism evidence="1 2">
    <name type="scientific">Limnochorda pilosa</name>
    <dbReference type="NCBI Taxonomy" id="1555112"/>
    <lineage>
        <taxon>Bacteria</taxon>
        <taxon>Bacillati</taxon>
        <taxon>Bacillota</taxon>
        <taxon>Limnochordia</taxon>
        <taxon>Limnochordales</taxon>
        <taxon>Limnochordaceae</taxon>
        <taxon>Limnochorda</taxon>
    </lineage>
</organism>
<reference evidence="2" key="2">
    <citation type="journal article" date="2016" name="Int. J. Syst. Evol. Microbiol.">
        <title>Complete genome sequence and cell structure of Limnochorda pilosa, a Gram-negative spore-former within the phylum Firmicutes.</title>
        <authorList>
            <person name="Watanabe M."/>
            <person name="Kojima H."/>
            <person name="Fukui M."/>
        </authorList>
    </citation>
    <scope>NUCLEOTIDE SEQUENCE [LARGE SCALE GENOMIC DNA]</scope>
    <source>
        <strain evidence="2">HC45</strain>
    </source>
</reference>
<dbReference type="EMBL" id="AP014924">
    <property type="protein sequence ID" value="BAS28163.1"/>
    <property type="molecule type" value="Genomic_DNA"/>
</dbReference>
<dbReference type="Proteomes" id="UP000065807">
    <property type="component" value="Chromosome"/>
</dbReference>
<sequence length="140" mass="15341">MGAYRDAQHLIDILSTLAERAKRSDAARGLREAGLVVAFVYHNPDVTVLMDGRTPTPDGSYMTMSFDTLGPKPDVTFEQSADVGHQFWQGKLNVPAALARGQVKARGAIAKALKLLPLLPALYETYREVLRERGEEAMLG</sequence>
<dbReference type="SUPFAM" id="SSF55718">
    <property type="entry name" value="SCP-like"/>
    <property type="match status" value="1"/>
</dbReference>
<protein>
    <recommendedName>
        <fullName evidence="3">SCP2 domain-containing protein</fullName>
    </recommendedName>
</protein>
<reference evidence="2" key="1">
    <citation type="submission" date="2015-07" db="EMBL/GenBank/DDBJ databases">
        <title>Complete genome sequence and phylogenetic analysis of Limnochorda pilosa.</title>
        <authorList>
            <person name="Watanabe M."/>
            <person name="Kojima H."/>
            <person name="Fukui M."/>
        </authorList>
    </citation>
    <scope>NUCLEOTIDE SEQUENCE [LARGE SCALE GENOMIC DNA]</scope>
    <source>
        <strain evidence="2">HC45</strain>
    </source>
</reference>
<dbReference type="AlphaFoldDB" id="A0A0K2SM23"/>
<dbReference type="OrthoDB" id="5418706at2"/>
<name>A0A0K2SM23_LIMPI</name>
<keyword evidence="2" id="KW-1185">Reference proteome</keyword>